<gene>
    <name evidence="1" type="ORF">Stube_14300</name>
</gene>
<protein>
    <submittedName>
        <fullName evidence="1">Uncharacterized protein</fullName>
    </submittedName>
</protein>
<keyword evidence="2" id="KW-1185">Reference proteome</keyword>
<evidence type="ECO:0000313" key="1">
    <source>
        <dbReference type="EMBL" id="GFE36757.1"/>
    </source>
</evidence>
<name>A0A640ULT0_9ACTN</name>
<organism evidence="1 2">
    <name type="scientific">Streptomyces tubercidicus</name>
    <dbReference type="NCBI Taxonomy" id="47759"/>
    <lineage>
        <taxon>Bacteria</taxon>
        <taxon>Bacillati</taxon>
        <taxon>Actinomycetota</taxon>
        <taxon>Actinomycetes</taxon>
        <taxon>Kitasatosporales</taxon>
        <taxon>Streptomycetaceae</taxon>
        <taxon>Streptomyces</taxon>
    </lineage>
</organism>
<reference evidence="1 2" key="1">
    <citation type="submission" date="2019-12" db="EMBL/GenBank/DDBJ databases">
        <title>Whole genome shotgun sequence of Streptomyces tubercidicus NBRC 13090.</title>
        <authorList>
            <person name="Ichikawa N."/>
            <person name="Kimura A."/>
            <person name="Kitahashi Y."/>
            <person name="Komaki H."/>
            <person name="Tamura T."/>
        </authorList>
    </citation>
    <scope>NUCLEOTIDE SEQUENCE [LARGE SCALE GENOMIC DNA]</scope>
    <source>
        <strain evidence="1 2">NBRC 13090</strain>
    </source>
</reference>
<accession>A0A640ULT0</accession>
<proteinExistence type="predicted"/>
<dbReference type="AlphaFoldDB" id="A0A640ULT0"/>
<evidence type="ECO:0000313" key="2">
    <source>
        <dbReference type="Proteomes" id="UP000431826"/>
    </source>
</evidence>
<sequence length="39" mass="4185">MQTGLEWVPLGKVPTLNLLPEAIRQPIASLSESPEAPNS</sequence>
<comment type="caution">
    <text evidence="1">The sequence shown here is derived from an EMBL/GenBank/DDBJ whole genome shotgun (WGS) entry which is preliminary data.</text>
</comment>
<dbReference type="EMBL" id="BLIR01000001">
    <property type="protein sequence ID" value="GFE36757.1"/>
    <property type="molecule type" value="Genomic_DNA"/>
</dbReference>
<dbReference type="Proteomes" id="UP000431826">
    <property type="component" value="Unassembled WGS sequence"/>
</dbReference>